<sequence>MFDETPKVLTTSATVMPFGITHRAAWAVPLEEEVSGAVAYVKREIVW</sequence>
<reference evidence="1" key="1">
    <citation type="submission" date="2015-05" db="EMBL/GenBank/DDBJ databases">
        <title>Permanent draft genome of Rhodopirellula islandicus K833.</title>
        <authorList>
            <person name="Kizina J."/>
            <person name="Richter M."/>
            <person name="Glockner F.O."/>
            <person name="Harder J."/>
        </authorList>
    </citation>
    <scope>NUCLEOTIDE SEQUENCE [LARGE SCALE GENOMIC DNA]</scope>
    <source>
        <strain evidence="1">K833</strain>
    </source>
</reference>
<dbReference type="PATRIC" id="fig|595434.4.peg.3451"/>
<protein>
    <submittedName>
        <fullName evidence="1">Uncharacterized protein</fullName>
    </submittedName>
</protein>
<keyword evidence="2" id="KW-1185">Reference proteome</keyword>
<dbReference type="STRING" id="595434.RISK_003626"/>
<evidence type="ECO:0000313" key="1">
    <source>
        <dbReference type="EMBL" id="KLU04572.1"/>
    </source>
</evidence>
<name>A0A0J1BD87_RHOIS</name>
<proteinExistence type="predicted"/>
<gene>
    <name evidence="1" type="ORF">RISK_003626</name>
</gene>
<dbReference type="Proteomes" id="UP000036367">
    <property type="component" value="Unassembled WGS sequence"/>
</dbReference>
<evidence type="ECO:0000313" key="2">
    <source>
        <dbReference type="Proteomes" id="UP000036367"/>
    </source>
</evidence>
<accession>A0A0J1BD87</accession>
<comment type="caution">
    <text evidence="1">The sequence shown here is derived from an EMBL/GenBank/DDBJ whole genome shotgun (WGS) entry which is preliminary data.</text>
</comment>
<dbReference type="EMBL" id="LECT01000028">
    <property type="protein sequence ID" value="KLU04572.1"/>
    <property type="molecule type" value="Genomic_DNA"/>
</dbReference>
<dbReference type="AlphaFoldDB" id="A0A0J1BD87"/>
<organism evidence="1 2">
    <name type="scientific">Rhodopirellula islandica</name>
    <dbReference type="NCBI Taxonomy" id="595434"/>
    <lineage>
        <taxon>Bacteria</taxon>
        <taxon>Pseudomonadati</taxon>
        <taxon>Planctomycetota</taxon>
        <taxon>Planctomycetia</taxon>
        <taxon>Pirellulales</taxon>
        <taxon>Pirellulaceae</taxon>
        <taxon>Rhodopirellula</taxon>
    </lineage>
</organism>